<proteinExistence type="predicted"/>
<protein>
    <submittedName>
        <fullName evidence="1">Alpha/beta hydrolase</fullName>
    </submittedName>
</protein>
<dbReference type="SUPFAM" id="SSF53474">
    <property type="entry name" value="alpha/beta-Hydrolases"/>
    <property type="match status" value="1"/>
</dbReference>
<reference evidence="1 2" key="1">
    <citation type="submission" date="2020-09" db="EMBL/GenBank/DDBJ databases">
        <title>Pseudoxanthomonas sp. CAU 1598 isolated from sand of Yaerae Beach.</title>
        <authorList>
            <person name="Kim W."/>
        </authorList>
    </citation>
    <scope>NUCLEOTIDE SEQUENCE [LARGE SCALE GENOMIC DNA]</scope>
    <source>
        <strain evidence="1 2">CAU 1598</strain>
    </source>
</reference>
<keyword evidence="2" id="KW-1185">Reference proteome</keyword>
<sequence length="252" mass="27760">MNAPPWWLLALEGRAIFEWGAWLLSQPWFDKAPAGDGHPVMVLPGLLASDRSTWPLRKFLSDRGFVAYPWEQGTNRGPVAGLHHRLRDRVAQLADQHGSKVSLVGWSLGGLMSRVLAWECPDEVRAVVTLGSPLSGHSGATNAGRVFQWANGKHPHDPELQSMLGGHPELPLTSILSRGDGVVHWRASLVPAGPLSENIEIVASHLGLGVNPVALWAIADRLAQHPQRWQPFDFSGWRKVFYRNPSLEPLFG</sequence>
<comment type="caution">
    <text evidence="1">The sequence shown here is derived from an EMBL/GenBank/DDBJ whole genome shotgun (WGS) entry which is preliminary data.</text>
</comment>
<dbReference type="GO" id="GO:0016787">
    <property type="term" value="F:hydrolase activity"/>
    <property type="evidence" value="ECO:0007669"/>
    <property type="project" value="UniProtKB-KW"/>
</dbReference>
<dbReference type="Proteomes" id="UP000613768">
    <property type="component" value="Unassembled WGS sequence"/>
</dbReference>
<dbReference type="Gene3D" id="3.40.50.1820">
    <property type="entry name" value="alpha/beta hydrolase"/>
    <property type="match status" value="1"/>
</dbReference>
<dbReference type="AlphaFoldDB" id="A0AAW3ZJN7"/>
<keyword evidence="1" id="KW-0378">Hydrolase</keyword>
<name>A0AAW3ZJN7_9GAMM</name>
<dbReference type="EMBL" id="JACYTR010000020">
    <property type="protein sequence ID" value="MBD8526323.1"/>
    <property type="molecule type" value="Genomic_DNA"/>
</dbReference>
<evidence type="ECO:0000313" key="1">
    <source>
        <dbReference type="EMBL" id="MBD8526323.1"/>
    </source>
</evidence>
<dbReference type="Pfam" id="PF02089">
    <property type="entry name" value="Palm_thioest"/>
    <property type="match status" value="1"/>
</dbReference>
<organism evidence="1 2">
    <name type="scientific">Pseudomarimonas arenosa</name>
    <dbReference type="NCBI Taxonomy" id="2774145"/>
    <lineage>
        <taxon>Bacteria</taxon>
        <taxon>Pseudomonadati</taxon>
        <taxon>Pseudomonadota</taxon>
        <taxon>Gammaproteobacteria</taxon>
        <taxon>Lysobacterales</taxon>
        <taxon>Lysobacteraceae</taxon>
        <taxon>Pseudomarimonas</taxon>
    </lineage>
</organism>
<gene>
    <name evidence="1" type="ORF">IFO71_11305</name>
</gene>
<evidence type="ECO:0000313" key="2">
    <source>
        <dbReference type="Proteomes" id="UP000613768"/>
    </source>
</evidence>
<accession>A0AAW3ZJN7</accession>
<dbReference type="InterPro" id="IPR029058">
    <property type="entry name" value="AB_hydrolase_fold"/>
</dbReference>